<organism evidence="1 2">
    <name type="scientific">Legionella shakespearei DSM 23087</name>
    <dbReference type="NCBI Taxonomy" id="1122169"/>
    <lineage>
        <taxon>Bacteria</taxon>
        <taxon>Pseudomonadati</taxon>
        <taxon>Pseudomonadota</taxon>
        <taxon>Gammaproteobacteria</taxon>
        <taxon>Legionellales</taxon>
        <taxon>Legionellaceae</taxon>
        <taxon>Legionella</taxon>
    </lineage>
</organism>
<evidence type="ECO:0000313" key="2">
    <source>
        <dbReference type="Proteomes" id="UP000054600"/>
    </source>
</evidence>
<dbReference type="RefSeq" id="WP_018576392.1">
    <property type="nucleotide sequence ID" value="NZ_KB892385.1"/>
</dbReference>
<dbReference type="Proteomes" id="UP000054600">
    <property type="component" value="Unassembled WGS sequence"/>
</dbReference>
<gene>
    <name evidence="1" type="ORF">Lsha_2230</name>
</gene>
<accession>A0A0W0YLT6</accession>
<dbReference type="AlphaFoldDB" id="A0A0W0YLT6"/>
<dbReference type="EMBL" id="LNYW01000061">
    <property type="protein sequence ID" value="KTD57845.1"/>
    <property type="molecule type" value="Genomic_DNA"/>
</dbReference>
<reference evidence="1 2" key="1">
    <citation type="submission" date="2015-11" db="EMBL/GenBank/DDBJ databases">
        <title>Genomic analysis of 38 Legionella species identifies large and diverse effector repertoires.</title>
        <authorList>
            <person name="Burstein D."/>
            <person name="Amaro F."/>
            <person name="Zusman T."/>
            <person name="Lifshitz Z."/>
            <person name="Cohen O."/>
            <person name="Gilbert J.A."/>
            <person name="Pupko T."/>
            <person name="Shuman H.A."/>
            <person name="Segal G."/>
        </authorList>
    </citation>
    <scope>NUCLEOTIDE SEQUENCE [LARGE SCALE GENOMIC DNA]</scope>
    <source>
        <strain evidence="1 2">ATCC 49655</strain>
    </source>
</reference>
<keyword evidence="2" id="KW-1185">Reference proteome</keyword>
<dbReference type="PATRIC" id="fig|1122169.6.peg.2560"/>
<protein>
    <submittedName>
        <fullName evidence="1">Substrate of the Dot/Icm secretion system</fullName>
    </submittedName>
</protein>
<sequence length="356" mass="41002">MIRVKKTKGSRSSNATAAERNNNFYEPVYHRLYGQCLESRFRPMVSIMSSDNNQLSVTFPIHHQIHKAHLLDFFNAQPPHLFSQDNDSRMTFVFTKADGKYFIKFNSNTYTDLADYNLTPLLETFVGPNRPRYSYEREKHYQPLRINRHEGFLSTQDLKVPFSNVENLDDLDFDDTYTGECLRALRIFKNKCISPFIKATMNSSTLGQDLGQMIHLIDKNYKSISDEQYHGILAKLDEFEQSSFYKDNPALQFHFTIAIHSYSNPPADEVLLYDLAKVRESITFLRQQALKSGRGSEVTVGQIHNMLSILYRHEGAKPTDGQWFPDGSIAILSEQLGYFFPTLNQAQSSINFSQAN</sequence>
<proteinExistence type="predicted"/>
<comment type="caution">
    <text evidence="1">The sequence shown here is derived from an EMBL/GenBank/DDBJ whole genome shotgun (WGS) entry which is preliminary data.</text>
</comment>
<evidence type="ECO:0000313" key="1">
    <source>
        <dbReference type="EMBL" id="KTD57845.1"/>
    </source>
</evidence>
<name>A0A0W0YLT6_9GAMM</name>